<evidence type="ECO:0000313" key="2">
    <source>
        <dbReference type="EMBL" id="KAK1406023.1"/>
    </source>
</evidence>
<comment type="caution">
    <text evidence="2">The sequence shown here is derived from an EMBL/GenBank/DDBJ whole genome shotgun (WGS) entry which is preliminary data.</text>
</comment>
<dbReference type="SUPFAM" id="SSF50249">
    <property type="entry name" value="Nucleic acid-binding proteins"/>
    <property type="match status" value="1"/>
</dbReference>
<accession>A0AAD8NFH8</accession>
<protein>
    <submittedName>
        <fullName evidence="2">Uncharacterized protein</fullName>
    </submittedName>
</protein>
<dbReference type="AlphaFoldDB" id="A0AAD8NFH8"/>
<feature type="compositionally biased region" description="Polar residues" evidence="1">
    <location>
        <begin position="418"/>
        <end position="432"/>
    </location>
</feature>
<dbReference type="InterPro" id="IPR012340">
    <property type="entry name" value="NA-bd_OB-fold"/>
</dbReference>
<dbReference type="Proteomes" id="UP001229421">
    <property type="component" value="Unassembled WGS sequence"/>
</dbReference>
<gene>
    <name evidence="2" type="ORF">QVD17_42280</name>
</gene>
<reference evidence="2" key="1">
    <citation type="journal article" date="2023" name="bioRxiv">
        <title>Improved chromosome-level genome assembly for marigold (Tagetes erecta).</title>
        <authorList>
            <person name="Jiang F."/>
            <person name="Yuan L."/>
            <person name="Wang S."/>
            <person name="Wang H."/>
            <person name="Xu D."/>
            <person name="Wang A."/>
            <person name="Fan W."/>
        </authorList>
    </citation>
    <scope>NUCLEOTIDE SEQUENCE</scope>
    <source>
        <strain evidence="2">WSJ</strain>
        <tissue evidence="2">Leaf</tissue>
    </source>
</reference>
<keyword evidence="3" id="KW-1185">Reference proteome</keyword>
<dbReference type="Gene3D" id="2.40.50.140">
    <property type="entry name" value="Nucleic acid-binding proteins"/>
    <property type="match status" value="2"/>
</dbReference>
<evidence type="ECO:0000313" key="3">
    <source>
        <dbReference type="Proteomes" id="UP001229421"/>
    </source>
</evidence>
<feature type="region of interest" description="Disordered" evidence="1">
    <location>
        <begin position="373"/>
        <end position="432"/>
    </location>
</feature>
<proteinExistence type="predicted"/>
<organism evidence="2 3">
    <name type="scientific">Tagetes erecta</name>
    <name type="common">African marigold</name>
    <dbReference type="NCBI Taxonomy" id="13708"/>
    <lineage>
        <taxon>Eukaryota</taxon>
        <taxon>Viridiplantae</taxon>
        <taxon>Streptophyta</taxon>
        <taxon>Embryophyta</taxon>
        <taxon>Tracheophyta</taxon>
        <taxon>Spermatophyta</taxon>
        <taxon>Magnoliopsida</taxon>
        <taxon>eudicotyledons</taxon>
        <taxon>Gunneridae</taxon>
        <taxon>Pentapetalae</taxon>
        <taxon>asterids</taxon>
        <taxon>campanulids</taxon>
        <taxon>Asterales</taxon>
        <taxon>Asteraceae</taxon>
        <taxon>Asteroideae</taxon>
        <taxon>Heliantheae alliance</taxon>
        <taxon>Tageteae</taxon>
        <taxon>Tagetes</taxon>
    </lineage>
</organism>
<name>A0AAD8NFH8_TARER</name>
<dbReference type="EMBL" id="JAUHHV010000014">
    <property type="protein sequence ID" value="KAK1406023.1"/>
    <property type="molecule type" value="Genomic_DNA"/>
</dbReference>
<sequence length="432" mass="47844">MEGDELASLHAYVAAIPLNVRVLRKWKPAGRTSETCFLLIDKQGVAVQAVLQGVNNAMLKQDCPWDHAIELKITAVTNNTEIKLTLWEEICTKLTRYNKPAIQTAAEPRIIAATSVKVRRFMHQVKLQSSAATYVYLNPLTVQSSQLLELYQSGKQADTPAYHNSVENAKATIKELTLKPGKQINGHTFIITGHIALIPHQTWCHNACEECNKDVIEAGPKCYRVNGVIRDETGTINATIYDEVIVDMMGFKCSEIAEGNNTLELNRSTALLEPIIGRQTNFQVIPTKNDRSGAIRCTIHRCLPIQIEHNHHLAAITTHAPVTPQQTATTEKQLPHSLAKRQVMLDVAGDNPKEQEADNKGKTIASNPVEVETQLEKKSNNNKTNSLNSGSISKIRQDHTSRKSGKEQKAKACGGRHNYNSTQHLQDSSTTT</sequence>
<evidence type="ECO:0000256" key="1">
    <source>
        <dbReference type="SAM" id="MobiDB-lite"/>
    </source>
</evidence>
<feature type="compositionally biased region" description="Basic and acidic residues" evidence="1">
    <location>
        <begin position="395"/>
        <end position="410"/>
    </location>
</feature>